<dbReference type="InterPro" id="IPR012337">
    <property type="entry name" value="RNaseH-like_sf"/>
</dbReference>
<name>A0A6L2P8T7_TANCI</name>
<dbReference type="Gene3D" id="3.30.420.10">
    <property type="entry name" value="Ribonuclease H-like superfamily/Ribonuclease H"/>
    <property type="match status" value="1"/>
</dbReference>
<dbReference type="PANTHER" id="PTHR42648:SF32">
    <property type="entry name" value="RIBONUCLEASE H-LIKE DOMAIN, GAG-PRE-INTEGRASE DOMAIN PROTEIN-RELATED"/>
    <property type="match status" value="1"/>
</dbReference>
<dbReference type="Pfam" id="PF25597">
    <property type="entry name" value="SH3_retrovirus"/>
    <property type="match status" value="1"/>
</dbReference>
<protein>
    <submittedName>
        <fullName evidence="3">Ribonuclease H-like domain-containing protein</fullName>
    </submittedName>
</protein>
<feature type="compositionally biased region" description="Polar residues" evidence="1">
    <location>
        <begin position="248"/>
        <end position="262"/>
    </location>
</feature>
<dbReference type="EMBL" id="BKCJ010010800">
    <property type="protein sequence ID" value="GEU93204.1"/>
    <property type="molecule type" value="Genomic_DNA"/>
</dbReference>
<dbReference type="AlphaFoldDB" id="A0A6L2P8T7"/>
<dbReference type="InterPro" id="IPR057670">
    <property type="entry name" value="SH3_retrovirus"/>
</dbReference>
<accession>A0A6L2P8T7</accession>
<dbReference type="InterPro" id="IPR036397">
    <property type="entry name" value="RNaseH_sf"/>
</dbReference>
<feature type="compositionally biased region" description="Basic and acidic residues" evidence="1">
    <location>
        <begin position="234"/>
        <end position="246"/>
    </location>
</feature>
<evidence type="ECO:0000256" key="1">
    <source>
        <dbReference type="SAM" id="MobiDB-lite"/>
    </source>
</evidence>
<evidence type="ECO:0000313" key="3">
    <source>
        <dbReference type="EMBL" id="GEU93204.1"/>
    </source>
</evidence>
<comment type="caution">
    <text evidence="3">The sequence shown here is derived from an EMBL/GenBank/DDBJ whole genome shotgun (WGS) entry which is preliminary data.</text>
</comment>
<dbReference type="PANTHER" id="PTHR42648">
    <property type="entry name" value="TRANSPOSASE, PUTATIVE-RELATED"/>
    <property type="match status" value="1"/>
</dbReference>
<dbReference type="GO" id="GO:0003676">
    <property type="term" value="F:nucleic acid binding"/>
    <property type="evidence" value="ECO:0007669"/>
    <property type="project" value="InterPro"/>
</dbReference>
<reference evidence="3" key="1">
    <citation type="journal article" date="2019" name="Sci. Rep.">
        <title>Draft genome of Tanacetum cinerariifolium, the natural source of mosquito coil.</title>
        <authorList>
            <person name="Yamashiro T."/>
            <person name="Shiraishi A."/>
            <person name="Satake H."/>
            <person name="Nakayama K."/>
        </authorList>
    </citation>
    <scope>NUCLEOTIDE SEQUENCE</scope>
</reference>
<evidence type="ECO:0000259" key="2">
    <source>
        <dbReference type="Pfam" id="PF25597"/>
    </source>
</evidence>
<dbReference type="SUPFAM" id="SSF53098">
    <property type="entry name" value="Ribonuclease H-like"/>
    <property type="match status" value="1"/>
</dbReference>
<feature type="region of interest" description="Disordered" evidence="1">
    <location>
        <begin position="220"/>
        <end position="262"/>
    </location>
</feature>
<dbReference type="InterPro" id="IPR039537">
    <property type="entry name" value="Retrotran_Ty1/copia-like"/>
</dbReference>
<sequence length="353" mass="39305">MEDMCHLVMEEERLLNGVAERRNKTLIEAARTMSADAKLLVTFWAEAVNTACYVQNMVLVIKPHNKTPYELFNERSPAIGFLRPFRCHVIILNTLDHLGKFDAKRDEGYFVGYSLSSKVFRVFKKRTKKIEENLHVDFLENRSIEKGIDPDWLFDIDTLTNSMNYVPIVVAETYSTNISGLEEDVHQDMKEKESLESPLRFIALPNLFHEAQMATSNAGAMKDDAIPDNNAPQKEQEKVNEDKEVPESSGNSNPTGSTKVSTNDSFELASSLTVETKVSTVNTPVLTGSLSVPLVNSSVPRIISRGGSSFSKPLSLGNAMSFKNRLKDFFGDTSDAVSLNDVEADLSNIKTAI</sequence>
<gene>
    <name evidence="3" type="ORF">Tci_065182</name>
</gene>
<organism evidence="3">
    <name type="scientific">Tanacetum cinerariifolium</name>
    <name type="common">Dalmatian daisy</name>
    <name type="synonym">Chrysanthemum cinerariifolium</name>
    <dbReference type="NCBI Taxonomy" id="118510"/>
    <lineage>
        <taxon>Eukaryota</taxon>
        <taxon>Viridiplantae</taxon>
        <taxon>Streptophyta</taxon>
        <taxon>Embryophyta</taxon>
        <taxon>Tracheophyta</taxon>
        <taxon>Spermatophyta</taxon>
        <taxon>Magnoliopsida</taxon>
        <taxon>eudicotyledons</taxon>
        <taxon>Gunneridae</taxon>
        <taxon>Pentapetalae</taxon>
        <taxon>asterids</taxon>
        <taxon>campanulids</taxon>
        <taxon>Asterales</taxon>
        <taxon>Asteraceae</taxon>
        <taxon>Asteroideae</taxon>
        <taxon>Anthemideae</taxon>
        <taxon>Anthemidinae</taxon>
        <taxon>Tanacetum</taxon>
    </lineage>
</organism>
<proteinExistence type="predicted"/>
<feature type="domain" description="Retroviral polymerase SH3-like" evidence="2">
    <location>
        <begin position="87"/>
        <end position="145"/>
    </location>
</feature>